<dbReference type="EMBL" id="LRPX01000032">
    <property type="protein sequence ID" value="KXA15099.1"/>
    <property type="molecule type" value="Genomic_DNA"/>
</dbReference>
<feature type="region of interest" description="Disordered" evidence="1">
    <location>
        <begin position="41"/>
        <end position="70"/>
    </location>
</feature>
<organism evidence="2 3">
    <name type="scientific">Fusobacterium equinum</name>
    <dbReference type="NCBI Taxonomy" id="134605"/>
    <lineage>
        <taxon>Bacteria</taxon>
        <taxon>Fusobacteriati</taxon>
        <taxon>Fusobacteriota</taxon>
        <taxon>Fusobacteriia</taxon>
        <taxon>Fusobacteriales</taxon>
        <taxon>Fusobacteriaceae</taxon>
        <taxon>Fusobacterium</taxon>
    </lineage>
</organism>
<evidence type="ECO:0000313" key="3">
    <source>
        <dbReference type="Proteomes" id="UP000070617"/>
    </source>
</evidence>
<dbReference type="RefSeq" id="WP_187107680.1">
    <property type="nucleotide sequence ID" value="NZ_KQ956527.1"/>
</dbReference>
<accession>A0A133NFP0</accession>
<feature type="non-terminal residue" evidence="2">
    <location>
        <position position="1"/>
    </location>
</feature>
<reference evidence="3" key="1">
    <citation type="submission" date="2016-01" db="EMBL/GenBank/DDBJ databases">
        <authorList>
            <person name="Mitreva M."/>
            <person name="Pepin K.H."/>
            <person name="Mihindukulasuriya K.A."/>
            <person name="Fulton R."/>
            <person name="Fronick C."/>
            <person name="O'Laughlin M."/>
            <person name="Miner T."/>
            <person name="Herter B."/>
            <person name="Rosa B.A."/>
            <person name="Cordes M."/>
            <person name="Tomlinson C."/>
            <person name="Wollam A."/>
            <person name="Palsikar V.B."/>
            <person name="Mardis E.R."/>
            <person name="Wilson R.K."/>
        </authorList>
    </citation>
    <scope>NUCLEOTIDE SEQUENCE [LARGE SCALE GENOMIC DNA]</scope>
    <source>
        <strain evidence="3">CMW8396</strain>
    </source>
</reference>
<proteinExistence type="predicted"/>
<name>A0A133NFP0_9FUSO</name>
<evidence type="ECO:0000256" key="1">
    <source>
        <dbReference type="SAM" id="MobiDB-lite"/>
    </source>
</evidence>
<dbReference type="Proteomes" id="UP000070617">
    <property type="component" value="Unassembled WGS sequence"/>
</dbReference>
<sequence length="70" mass="7805">LQFGKMNSGRVQDGHLESEYAEIGRKNMTVSEETIYENVNSLQRPALPPRGVKTPVKPAVPNRKPISSKK</sequence>
<protein>
    <submittedName>
        <fullName evidence="2">Uncharacterized protein</fullName>
    </submittedName>
</protein>
<keyword evidence="3" id="KW-1185">Reference proteome</keyword>
<evidence type="ECO:0000313" key="2">
    <source>
        <dbReference type="EMBL" id="KXA15099.1"/>
    </source>
</evidence>
<dbReference type="AlphaFoldDB" id="A0A133NFP0"/>
<dbReference type="PATRIC" id="fig|134605.3.peg.778"/>
<gene>
    <name evidence="2" type="ORF">HMPREF3206_00778</name>
</gene>
<comment type="caution">
    <text evidence="2">The sequence shown here is derived from an EMBL/GenBank/DDBJ whole genome shotgun (WGS) entry which is preliminary data.</text>
</comment>